<name>A0AAV8ZJK6_9CUCU</name>
<sequence>MAKWGFALTKKEILAAVETYVTENSIRTVFKNGKPGPDSFRQFCSRNKLSVKKLEQLEKCRRSATSDPYLIYGFYDLLEKSIKELRLEDKPTHAYNLDETYFSSDPSRIRGVAAKGQKVHRHIEDSGKENRTIMACVSAAGTLSAPLIIFQGRHLWTSWKGTSDLPNTCYAASEKGWMTTVIFNEWFNKFVKLVTVRPLLLIVDGHITHLDKSTIEMANKENITLLKLPAHTTDVLQPLDKGCFPHLS</sequence>
<keyword evidence="3" id="KW-1185">Reference proteome</keyword>
<dbReference type="EMBL" id="JANEYF010001278">
    <property type="protein sequence ID" value="KAJ8965095.1"/>
    <property type="molecule type" value="Genomic_DNA"/>
</dbReference>
<evidence type="ECO:0000313" key="3">
    <source>
        <dbReference type="Proteomes" id="UP001162156"/>
    </source>
</evidence>
<dbReference type="PANTHER" id="PTHR19303:SF57">
    <property type="entry name" value="HTH CENPB-TYPE DOMAIN-CONTAINING PROTEIN"/>
    <property type="match status" value="1"/>
</dbReference>
<dbReference type="Proteomes" id="UP001162156">
    <property type="component" value="Unassembled WGS sequence"/>
</dbReference>
<dbReference type="Pfam" id="PF03184">
    <property type="entry name" value="DDE_1"/>
    <property type="match status" value="1"/>
</dbReference>
<dbReference type="GO" id="GO:0003677">
    <property type="term" value="F:DNA binding"/>
    <property type="evidence" value="ECO:0007669"/>
    <property type="project" value="TreeGrafter"/>
</dbReference>
<dbReference type="InterPro" id="IPR004875">
    <property type="entry name" value="DDE_SF_endonuclease_dom"/>
</dbReference>
<dbReference type="Gene3D" id="3.30.420.10">
    <property type="entry name" value="Ribonuclease H-like superfamily/Ribonuclease H"/>
    <property type="match status" value="1"/>
</dbReference>
<comment type="caution">
    <text evidence="2">The sequence shown here is derived from an EMBL/GenBank/DDBJ whole genome shotgun (WGS) entry which is preliminary data.</text>
</comment>
<dbReference type="InterPro" id="IPR036397">
    <property type="entry name" value="RNaseH_sf"/>
</dbReference>
<dbReference type="AlphaFoldDB" id="A0AAV8ZJK6"/>
<proteinExistence type="predicted"/>
<reference evidence="2" key="1">
    <citation type="journal article" date="2023" name="Insect Mol. Biol.">
        <title>Genome sequencing provides insights into the evolution of gene families encoding plant cell wall-degrading enzymes in longhorned beetles.</title>
        <authorList>
            <person name="Shin N.R."/>
            <person name="Okamura Y."/>
            <person name="Kirsch R."/>
            <person name="Pauchet Y."/>
        </authorList>
    </citation>
    <scope>NUCLEOTIDE SEQUENCE</scope>
    <source>
        <strain evidence="2">RBIC_L_NR</strain>
    </source>
</reference>
<feature type="domain" description="DDE-1" evidence="1">
    <location>
        <begin position="131"/>
        <end position="246"/>
    </location>
</feature>
<dbReference type="GO" id="GO:0005634">
    <property type="term" value="C:nucleus"/>
    <property type="evidence" value="ECO:0007669"/>
    <property type="project" value="TreeGrafter"/>
</dbReference>
<accession>A0AAV8ZJK6</accession>
<dbReference type="InterPro" id="IPR050863">
    <property type="entry name" value="CenT-Element_Derived"/>
</dbReference>
<gene>
    <name evidence="2" type="ORF">NQ314_004383</name>
</gene>
<evidence type="ECO:0000259" key="1">
    <source>
        <dbReference type="Pfam" id="PF03184"/>
    </source>
</evidence>
<protein>
    <recommendedName>
        <fullName evidence="1">DDE-1 domain-containing protein</fullName>
    </recommendedName>
</protein>
<evidence type="ECO:0000313" key="2">
    <source>
        <dbReference type="EMBL" id="KAJ8965095.1"/>
    </source>
</evidence>
<dbReference type="PANTHER" id="PTHR19303">
    <property type="entry name" value="TRANSPOSON"/>
    <property type="match status" value="1"/>
</dbReference>
<organism evidence="2 3">
    <name type="scientific">Rhamnusium bicolor</name>
    <dbReference type="NCBI Taxonomy" id="1586634"/>
    <lineage>
        <taxon>Eukaryota</taxon>
        <taxon>Metazoa</taxon>
        <taxon>Ecdysozoa</taxon>
        <taxon>Arthropoda</taxon>
        <taxon>Hexapoda</taxon>
        <taxon>Insecta</taxon>
        <taxon>Pterygota</taxon>
        <taxon>Neoptera</taxon>
        <taxon>Endopterygota</taxon>
        <taxon>Coleoptera</taxon>
        <taxon>Polyphaga</taxon>
        <taxon>Cucujiformia</taxon>
        <taxon>Chrysomeloidea</taxon>
        <taxon>Cerambycidae</taxon>
        <taxon>Lepturinae</taxon>
        <taxon>Rhagiini</taxon>
        <taxon>Rhamnusium</taxon>
    </lineage>
</organism>